<keyword evidence="9 11" id="KW-0472">Membrane</keyword>
<dbReference type="Proteomes" id="UP000030907">
    <property type="component" value="Chromosome"/>
</dbReference>
<evidence type="ECO:0000313" key="15">
    <source>
        <dbReference type="EMBL" id="AJA11195.1"/>
    </source>
</evidence>
<dbReference type="GO" id="GO:0033214">
    <property type="term" value="P:siderophore-iron import into cell"/>
    <property type="evidence" value="ECO:0007669"/>
    <property type="project" value="TreeGrafter"/>
</dbReference>
<organism evidence="15 16">
    <name type="scientific">Sphingopyxis fribergensis</name>
    <dbReference type="NCBI Taxonomy" id="1515612"/>
    <lineage>
        <taxon>Bacteria</taxon>
        <taxon>Pseudomonadati</taxon>
        <taxon>Pseudomonadota</taxon>
        <taxon>Alphaproteobacteria</taxon>
        <taxon>Sphingomonadales</taxon>
        <taxon>Sphingomonadaceae</taxon>
        <taxon>Sphingopyxis</taxon>
    </lineage>
</organism>
<evidence type="ECO:0000256" key="10">
    <source>
        <dbReference type="ARBA" id="ARBA00023237"/>
    </source>
</evidence>
<dbReference type="GO" id="GO:0009279">
    <property type="term" value="C:cell outer membrane"/>
    <property type="evidence" value="ECO:0007669"/>
    <property type="project" value="UniProtKB-SubCell"/>
</dbReference>
<feature type="domain" description="Secretin/TonB short N-terminal" evidence="14">
    <location>
        <begin position="65"/>
        <end position="116"/>
    </location>
</feature>
<dbReference type="EMBL" id="CP009122">
    <property type="protein sequence ID" value="AJA11195.1"/>
    <property type="molecule type" value="Genomic_DNA"/>
</dbReference>
<name>A0A0A7PMH4_9SPHN</name>
<evidence type="ECO:0000256" key="4">
    <source>
        <dbReference type="ARBA" id="ARBA00022496"/>
    </source>
</evidence>
<keyword evidence="5 11" id="KW-0812">Transmembrane</keyword>
<dbReference type="InterPro" id="IPR000531">
    <property type="entry name" value="Beta-barrel_TonB"/>
</dbReference>
<evidence type="ECO:0000313" key="16">
    <source>
        <dbReference type="Proteomes" id="UP000030907"/>
    </source>
</evidence>
<reference evidence="15 16" key="1">
    <citation type="journal article" date="2015" name="Int. J. Syst. Evol. Microbiol.">
        <title>Description of Sphingopyxis fribergensis sp. nov. - a soil bacterium with the ability to degrade styrene and phenylacetic acid.</title>
        <authorList>
            <person name="Oelschlagel M."/>
            <person name="Ruckert C."/>
            <person name="Kalinowski J."/>
            <person name="Schmidt G."/>
            <person name="Schlomann M."/>
            <person name="Tischler D."/>
        </authorList>
    </citation>
    <scope>NUCLEOTIDE SEQUENCE [LARGE SCALE GENOMIC DNA]</scope>
    <source>
        <strain evidence="15 16">Kp5.2</strain>
    </source>
</reference>
<dbReference type="Pfam" id="PF07660">
    <property type="entry name" value="STN"/>
    <property type="match status" value="1"/>
</dbReference>
<keyword evidence="4" id="KW-0410">Iron transport</keyword>
<dbReference type="HOGENOM" id="CLU_008287_19_1_5"/>
<keyword evidence="2 11" id="KW-0813">Transport</keyword>
<accession>A0A0A7PMH4</accession>
<evidence type="ECO:0000256" key="3">
    <source>
        <dbReference type="ARBA" id="ARBA00022452"/>
    </source>
</evidence>
<comment type="subcellular location">
    <subcellularLocation>
        <location evidence="1 11">Cell outer membrane</location>
        <topology evidence="1 11">Multi-pass membrane protein</topology>
    </subcellularLocation>
</comment>
<dbReference type="Gene3D" id="2.40.160.20">
    <property type="match status" value="1"/>
</dbReference>
<dbReference type="Gene3D" id="3.55.50.30">
    <property type="match status" value="1"/>
</dbReference>
<dbReference type="OrthoDB" id="9760333at2"/>
<dbReference type="InterPro" id="IPR039426">
    <property type="entry name" value="TonB-dep_rcpt-like"/>
</dbReference>
<dbReference type="InterPro" id="IPR027385">
    <property type="entry name" value="Beta-barrel_OMP"/>
</dbReference>
<protein>
    <recommendedName>
        <fullName evidence="14">Secretin/TonB short N-terminal domain-containing protein</fullName>
    </recommendedName>
</protein>
<gene>
    <name evidence="15" type="ORF">SKP52_21705</name>
</gene>
<dbReference type="PANTHER" id="PTHR30442:SF0">
    <property type="entry name" value="FE(3+) DICITRATE TRANSPORT PROTEIN FECA"/>
    <property type="match status" value="1"/>
</dbReference>
<evidence type="ECO:0000256" key="13">
    <source>
        <dbReference type="SAM" id="SignalP"/>
    </source>
</evidence>
<dbReference type="InterPro" id="IPR011250">
    <property type="entry name" value="OMP/PagP_B-barrel"/>
</dbReference>
<dbReference type="STRING" id="1515612.SKP52_21705"/>
<dbReference type="Pfam" id="PF00593">
    <property type="entry name" value="TonB_dep_Rec_b-barrel"/>
    <property type="match status" value="1"/>
</dbReference>
<sequence>MLLAPSGRPIRNLARCLLLAGTAFTLLPMTTALAQSTSPSATRSFEIRAQPLEDALRQFTQQTGIQVGYEPGDVAGRQSAPLTGKLSAAQALSRLLEGSGLSYRFTARTAVRLERAPVAADGVVQLGTLRVEGASGAGGTGTGGSAVPPESRAFTTAQSSTVRSQDDILTFRGTSTGDFLSGIPGVLNGDNRNSGALDVNIRGMQGMDRVPVVIDGSLQQSTVYRGYSGVAGRTYLDPDLIGSVIVEKGPSASADGVGATGGVVRVDTIGAKDLIAPRSDFGIRFRGSLIGNNVAPPEIATLGTGAGTAERFDRPGPLDLNGSSFSVAVAGRVGDFEVVGAVAKREVGNYFGGDHGTVPPGGTNVTGGVLQRYNLGEEVLSTSQDNTSYLLRGTYRFGNGHGLDLSYVRYESDFGEMMPSQIIRFGGALEAPLSRAEVDTYTARYRWNPDDNDLINLKADLWKTSSFTSIETLYRYTFGSWVSIQDAAYQSQSDRWGINISNRSGLETAFGRLELDYGASYTRERLTPPDGWETYKNNSGYTAFVEPRDGWRNEYSAFVAGELRPNEWVSFNAALRYTNTESHDNNLTDTWAGSPQVNVTGYNHEKNDGFAPIVSFVIEPLKGLQFYARYAEAIRNPSLFESTTGFSFYPDPRNPIRPERARNTELGINLQQARIVSDSDLLQAKFSYFTNDIDDYLTRGASDGLNSVVNIQHARLQGIEALLRYDAGIVFANVGGTFYTSKEFCDYDNVCREGGTSNSYVPAHLPPKFGLNADIGVRLFDERLVLGGRYIHVGERDTPIITFGGSVTTIDWKPYDIFDLYGSFDLNDQLRLDVAVDNVTDRYYMDALTLGLMPSPGRTFRIGVTAAFGGPERTRSHRQHAIDALDGREPLAAFDGDWSGPYAGLNAGHSFVSTKGTTVAGDSTEGGIPATESANTSFDGSQIGLVAGMTWKLGGPWVVGVEGDFGISRASGHQYTRSTELLPVLFDFYPQDRSNQADTEYASDWTASLRGRLGYSAGRVLLFGTGGLAFMQEAQTRTQHIDSATLSYFNVNRRFSQNSAPFFSEKATKLRTGWTVGGGAELALGNQWSVRGEYGYTRFGTSEFHFEDARAGVGQTFEVLGAYLRDPVTNALIRDPVTNQFVRAPSTAYPGTASVVTGRRARNDAEMHSVRIGISYRF</sequence>
<evidence type="ECO:0000256" key="1">
    <source>
        <dbReference type="ARBA" id="ARBA00004571"/>
    </source>
</evidence>
<keyword evidence="7" id="KW-0408">Iron</keyword>
<dbReference type="InterPro" id="IPR036942">
    <property type="entry name" value="Beta-barrel_TonB_sf"/>
</dbReference>
<keyword evidence="10 11" id="KW-0998">Cell outer membrane</keyword>
<evidence type="ECO:0000256" key="9">
    <source>
        <dbReference type="ARBA" id="ARBA00023136"/>
    </source>
</evidence>
<dbReference type="SUPFAM" id="SSF56935">
    <property type="entry name" value="Porins"/>
    <property type="match status" value="1"/>
</dbReference>
<evidence type="ECO:0000256" key="2">
    <source>
        <dbReference type="ARBA" id="ARBA00022448"/>
    </source>
</evidence>
<dbReference type="SMART" id="SM00965">
    <property type="entry name" value="STN"/>
    <property type="match status" value="1"/>
</dbReference>
<dbReference type="Gene3D" id="2.40.170.20">
    <property type="entry name" value="TonB-dependent receptor, beta-barrel domain"/>
    <property type="match status" value="1"/>
</dbReference>
<keyword evidence="16" id="KW-1185">Reference proteome</keyword>
<evidence type="ECO:0000256" key="12">
    <source>
        <dbReference type="RuleBase" id="RU003357"/>
    </source>
</evidence>
<dbReference type="KEGG" id="sphk:SKP52_21705"/>
<dbReference type="AlphaFoldDB" id="A0A0A7PMH4"/>
<keyword evidence="8 12" id="KW-0798">TonB box</keyword>
<feature type="signal peptide" evidence="13">
    <location>
        <begin position="1"/>
        <end position="34"/>
    </location>
</feature>
<dbReference type="PANTHER" id="PTHR30442">
    <property type="entry name" value="IRON III DICITRATE TRANSPORT PROTEIN FECA"/>
    <property type="match status" value="1"/>
</dbReference>
<dbReference type="SUPFAM" id="SSF56925">
    <property type="entry name" value="OMPA-like"/>
    <property type="match status" value="1"/>
</dbReference>
<dbReference type="InterPro" id="IPR012910">
    <property type="entry name" value="Plug_dom"/>
</dbReference>
<dbReference type="Gene3D" id="2.170.130.10">
    <property type="entry name" value="TonB-dependent receptor, plug domain"/>
    <property type="match status" value="1"/>
</dbReference>
<comment type="similarity">
    <text evidence="11 12">Belongs to the TonB-dependent receptor family.</text>
</comment>
<dbReference type="PROSITE" id="PS52016">
    <property type="entry name" value="TONB_DEPENDENT_REC_3"/>
    <property type="match status" value="1"/>
</dbReference>
<dbReference type="InterPro" id="IPR011662">
    <property type="entry name" value="Secretin/TonB_short_N"/>
</dbReference>
<dbReference type="Pfam" id="PF13505">
    <property type="entry name" value="OMP_b-brl"/>
    <property type="match status" value="1"/>
</dbReference>
<evidence type="ECO:0000256" key="6">
    <source>
        <dbReference type="ARBA" id="ARBA00022729"/>
    </source>
</evidence>
<evidence type="ECO:0000256" key="11">
    <source>
        <dbReference type="PROSITE-ProRule" id="PRU01360"/>
    </source>
</evidence>
<keyword evidence="4" id="KW-0406">Ion transport</keyword>
<keyword evidence="3 11" id="KW-1134">Transmembrane beta strand</keyword>
<evidence type="ECO:0000256" key="7">
    <source>
        <dbReference type="ARBA" id="ARBA00023004"/>
    </source>
</evidence>
<dbReference type="InterPro" id="IPR037066">
    <property type="entry name" value="Plug_dom_sf"/>
</dbReference>
<keyword evidence="6 13" id="KW-0732">Signal</keyword>
<evidence type="ECO:0000256" key="8">
    <source>
        <dbReference type="ARBA" id="ARBA00023077"/>
    </source>
</evidence>
<evidence type="ECO:0000256" key="5">
    <source>
        <dbReference type="ARBA" id="ARBA00022692"/>
    </source>
</evidence>
<dbReference type="Pfam" id="PF07715">
    <property type="entry name" value="Plug"/>
    <property type="match status" value="1"/>
</dbReference>
<proteinExistence type="inferred from homology"/>
<feature type="chain" id="PRO_5002042645" description="Secretin/TonB short N-terminal domain-containing protein" evidence="13">
    <location>
        <begin position="35"/>
        <end position="1178"/>
    </location>
</feature>
<evidence type="ECO:0000259" key="14">
    <source>
        <dbReference type="SMART" id="SM00965"/>
    </source>
</evidence>